<dbReference type="InParanoid" id="A0A6P7WIY8"/>
<evidence type="ECO:0000313" key="5">
    <source>
        <dbReference type="RefSeq" id="XP_030043267.1"/>
    </source>
</evidence>
<feature type="region of interest" description="Disordered" evidence="2">
    <location>
        <begin position="378"/>
        <end position="425"/>
    </location>
</feature>
<dbReference type="PANTHER" id="PTHR15934">
    <property type="entry name" value="RNA 2',3'-CYCLIC PHOSPHODIESTERASE"/>
    <property type="match status" value="1"/>
</dbReference>
<keyword evidence="1" id="KW-0175">Coiled coil</keyword>
<dbReference type="InterPro" id="IPR009097">
    <property type="entry name" value="Cyclic_Pdiesterase"/>
</dbReference>
<dbReference type="Gene3D" id="3.90.1140.10">
    <property type="entry name" value="Cyclic phosphodiesterase"/>
    <property type="match status" value="1"/>
</dbReference>
<keyword evidence="4" id="KW-1185">Reference proteome</keyword>
<dbReference type="OrthoDB" id="277832at2759"/>
<sequence length="769" mass="84833">MQERSSKSCICYRTDETLGLLQVLPFLQADIREVFEISNKIAFKSRKWRHHIWGRKIRFKRQRPIQPQCDAEEQLGVSEVKIQGQVQDGLKMTERKSCEAREGSNVSEQKQNQGESELRCVKLSSCIEASKKQPQTAETMPNVLEQLQSLVQYEYNIPKQRQPKRRSDVLMDRDGQQALAETKEEGHEFLQAFAEARREGHELLQALAEARREGHQFLQALAEARQEGHQFLQALAEARQEGHQFLQALAGARQEGHEFVQAFAAARQEGPKPLLAPAEAGLPEPLLALTEAGPHEPLPAPAKAGPPEPLPAPAEARPPEPLPAPAEARPPEPLPAPVEERLPEPLPALVEARPPEPLPEAVLPEPLPALVKTGLPELLPSSAEAGPPQPLLALAKAGPPEPLPASAEAGSPEPLPASAEAESPEPLPALAEAGLEPLLEARLEVEKKQQITEEIIISEDQHEKKGKKSTDQTRKPNYFVSIPITNDQILDKIEDVQELIVTKEAKLLKALIPADKAHLTIIVAHLPTEEEVEKAISALLQCKLRVEAILQGKPLNMTFHGIGQFNGQVIYVKMAESEQKMLGKIAESVANCFLEMGIDVTGSKEFKPHLTFLKLSKAPFLRRKGFRKICSDLYKEYEDSAFGIETFSRIDLCSMHKKQKEPGYYYCESSIQVGPSSMHLGQESQKGDPEVVVKDASQTGALKASEKESPAVMVKDSSQTGALKVSEKESPANLSLSSTSCMLQNILDIKISETSITSKEKETQENSEY</sequence>
<reference evidence="5" key="1">
    <citation type="submission" date="2025-08" db="UniProtKB">
        <authorList>
            <consortium name="RefSeq"/>
        </authorList>
    </citation>
    <scope>IDENTIFICATION</scope>
</reference>
<feature type="coiled-coil region" evidence="1">
    <location>
        <begin position="193"/>
        <end position="241"/>
    </location>
</feature>
<dbReference type="PANTHER" id="PTHR15934:SF4">
    <property type="entry name" value="A-KINASE ANCHOR PROTEIN 7-LIKE PHOSPHOESTERASE DOMAIN-CONTAINING PROTEIN"/>
    <property type="match status" value="1"/>
</dbReference>
<accession>A0A6P7WIY8</accession>
<proteinExistence type="predicted"/>
<organism evidence="4 5">
    <name type="scientific">Microcaecilia unicolor</name>
    <dbReference type="NCBI Taxonomy" id="1415580"/>
    <lineage>
        <taxon>Eukaryota</taxon>
        <taxon>Metazoa</taxon>
        <taxon>Chordata</taxon>
        <taxon>Craniata</taxon>
        <taxon>Vertebrata</taxon>
        <taxon>Euteleostomi</taxon>
        <taxon>Amphibia</taxon>
        <taxon>Gymnophiona</taxon>
        <taxon>Siphonopidae</taxon>
        <taxon>Microcaecilia</taxon>
    </lineage>
</organism>
<dbReference type="AlphaFoldDB" id="A0A6P7WIY8"/>
<evidence type="ECO:0000259" key="3">
    <source>
        <dbReference type="Pfam" id="PF10469"/>
    </source>
</evidence>
<dbReference type="SUPFAM" id="SSF55144">
    <property type="entry name" value="LigT-like"/>
    <property type="match status" value="1"/>
</dbReference>
<dbReference type="Pfam" id="PF10469">
    <property type="entry name" value="AKAP7_NLS"/>
    <property type="match status" value="1"/>
</dbReference>
<feature type="compositionally biased region" description="Low complexity" evidence="2">
    <location>
        <begin position="404"/>
        <end position="421"/>
    </location>
</feature>
<dbReference type="RefSeq" id="XP_030043267.1">
    <property type="nucleotide sequence ID" value="XM_030187407.1"/>
</dbReference>
<dbReference type="KEGG" id="muo:115457779"/>
<feature type="region of interest" description="Disordered" evidence="2">
    <location>
        <begin position="291"/>
        <end position="340"/>
    </location>
</feature>
<dbReference type="GeneID" id="115457779"/>
<gene>
    <name evidence="5" type="primary">LOC115457779</name>
</gene>
<feature type="compositionally biased region" description="Pro residues" evidence="2">
    <location>
        <begin position="296"/>
        <end position="312"/>
    </location>
</feature>
<dbReference type="InterPro" id="IPR019510">
    <property type="entry name" value="AKAP7-like_phosphoesterase"/>
</dbReference>
<protein>
    <submittedName>
        <fullName evidence="5">Protein diaphanous homolog 1-like</fullName>
    </submittedName>
</protein>
<evidence type="ECO:0000256" key="2">
    <source>
        <dbReference type="SAM" id="MobiDB-lite"/>
    </source>
</evidence>
<dbReference type="GO" id="GO:0010738">
    <property type="term" value="P:regulation of protein kinase A signaling"/>
    <property type="evidence" value="ECO:0007669"/>
    <property type="project" value="TreeGrafter"/>
</dbReference>
<dbReference type="Proteomes" id="UP000515156">
    <property type="component" value="Chromosome 1"/>
</dbReference>
<evidence type="ECO:0000256" key="1">
    <source>
        <dbReference type="SAM" id="Coils"/>
    </source>
</evidence>
<dbReference type="GO" id="GO:0005829">
    <property type="term" value="C:cytosol"/>
    <property type="evidence" value="ECO:0007669"/>
    <property type="project" value="TreeGrafter"/>
</dbReference>
<dbReference type="InterPro" id="IPR052641">
    <property type="entry name" value="AKAP7_isoform_gamma"/>
</dbReference>
<name>A0A6P7WIY8_9AMPH</name>
<feature type="region of interest" description="Disordered" evidence="2">
    <location>
        <begin position="700"/>
        <end position="735"/>
    </location>
</feature>
<evidence type="ECO:0000313" key="4">
    <source>
        <dbReference type="Proteomes" id="UP000515156"/>
    </source>
</evidence>
<dbReference type="GO" id="GO:0034237">
    <property type="term" value="F:protein kinase A regulatory subunit binding"/>
    <property type="evidence" value="ECO:0007669"/>
    <property type="project" value="TreeGrafter"/>
</dbReference>
<feature type="domain" description="A-kinase anchor protein 7-like phosphoesterase" evidence="3">
    <location>
        <begin position="476"/>
        <end position="672"/>
    </location>
</feature>